<dbReference type="GO" id="GO:0005886">
    <property type="term" value="C:plasma membrane"/>
    <property type="evidence" value="ECO:0007669"/>
    <property type="project" value="UniProtKB-SubCell"/>
</dbReference>
<feature type="transmembrane region" description="Helical" evidence="7">
    <location>
        <begin position="363"/>
        <end position="389"/>
    </location>
</feature>
<sequence>MEYLPILVLVLSFVVLLAIGTPVAWSIAISSVLTMLVSIPVLPAFTTVSQRIGTGLDSFALLAIPLFILSGELMNKGGIAHRLIAFAKTLVGALPGGLALINIVSAMLMGAIAGSSMAAASAMGSILGPEMEREGYSREFGAAVNITAATTGLVIPPSNVLIVYSLASGGASIAALFLAGYIPGILTGLFLMIVASFWAKKKGYKVGERSSFKQIFKTFVDALPSLFMLVVVIGGIVVGVFTATEASAIAVLYSLLLGLFYKEISFERLPKILLDSTSTTAIVMLLIGASMSMSWALSYENIPQEISSGLLGISDNKIVILLIINLLLLFVGIFMDMTPAVLIFTPIFLPVVTKLGLDPVHFGIIMVLNLCIGLCTPPVGSVLFVGVGIANTTIEKVIKPLFPLFIAMIIALLLVTYIPQLSLWLPSLFDL</sequence>
<dbReference type="Proteomes" id="UP000008898">
    <property type="component" value="Chromosome"/>
</dbReference>
<dbReference type="GO" id="GO:0022857">
    <property type="term" value="F:transmembrane transporter activity"/>
    <property type="evidence" value="ECO:0007669"/>
    <property type="project" value="TreeGrafter"/>
</dbReference>
<evidence type="ECO:0000313" key="10">
    <source>
        <dbReference type="Proteomes" id="UP000008898"/>
    </source>
</evidence>
<dbReference type="InterPro" id="IPR004681">
    <property type="entry name" value="TRAP_DctM"/>
</dbReference>
<feature type="transmembrane region" description="Helical" evidence="7">
    <location>
        <begin position="273"/>
        <end position="298"/>
    </location>
</feature>
<evidence type="ECO:0000259" key="8">
    <source>
        <dbReference type="Pfam" id="PF06808"/>
    </source>
</evidence>
<keyword evidence="10" id="KW-1185">Reference proteome</keyword>
<evidence type="ECO:0000256" key="5">
    <source>
        <dbReference type="ARBA" id="ARBA00022989"/>
    </source>
</evidence>
<evidence type="ECO:0000256" key="2">
    <source>
        <dbReference type="ARBA" id="ARBA00022475"/>
    </source>
</evidence>
<keyword evidence="6 7" id="KW-0472">Membrane</keyword>
<dbReference type="PATRIC" id="fig|63186.3.peg.1561"/>
<dbReference type="KEGG" id="zga:ZOBELLIA_1574"/>
<feature type="transmembrane region" description="Helical" evidence="7">
    <location>
        <begin position="140"/>
        <end position="167"/>
    </location>
</feature>
<accession>G0L4C7</accession>
<name>G0L4C7_ZOBGA</name>
<dbReference type="PIRSF" id="PIRSF006066">
    <property type="entry name" value="HI0050"/>
    <property type="match status" value="1"/>
</dbReference>
<reference evidence="9 10" key="2">
    <citation type="journal article" date="2012" name="Environ. Microbiol.">
        <title>Characterization of the first alginolytic operons in a marine bacterium: from their emergence in marine Flavobacteriia to their independent transfers to marine Proteobacteria and human gut Bacteroides.</title>
        <authorList>
            <person name="Thomas F."/>
            <person name="Barbeyron T."/>
            <person name="Tonon T."/>
            <person name="Genicot S."/>
            <person name="Czjzek M."/>
            <person name="Michel G."/>
        </authorList>
    </citation>
    <scope>NUCLEOTIDE SEQUENCE [LARGE SCALE GENOMIC DNA]</scope>
    <source>
        <strain evidence="10">DSM 12802 / CCUG 47099 / CIP 106680 / NCIMB 13871 / Dsij</strain>
    </source>
</reference>
<dbReference type="EMBL" id="FP476056">
    <property type="protein sequence ID" value="CAZ95629.1"/>
    <property type="molecule type" value="Genomic_DNA"/>
</dbReference>
<dbReference type="HOGENOM" id="CLU_019824_4_1_10"/>
<evidence type="ECO:0000256" key="3">
    <source>
        <dbReference type="ARBA" id="ARBA00022519"/>
    </source>
</evidence>
<evidence type="ECO:0000256" key="1">
    <source>
        <dbReference type="ARBA" id="ARBA00004429"/>
    </source>
</evidence>
<feature type="transmembrane region" description="Helical" evidence="7">
    <location>
        <begin position="318"/>
        <end position="335"/>
    </location>
</feature>
<evidence type="ECO:0000256" key="6">
    <source>
        <dbReference type="ARBA" id="ARBA00023136"/>
    </source>
</evidence>
<gene>
    <name evidence="9" type="ordered locus">zobellia_1574</name>
</gene>
<protein>
    <submittedName>
        <fullName evidence="9">TRAP transporter, large permease subunit</fullName>
    </submittedName>
</protein>
<dbReference type="PANTHER" id="PTHR33362:SF2">
    <property type="entry name" value="TRAP TRANSPORTER LARGE PERMEASE PROTEIN"/>
    <property type="match status" value="1"/>
</dbReference>
<keyword evidence="4 7" id="KW-0812">Transmembrane</keyword>
<dbReference type="Pfam" id="PF06808">
    <property type="entry name" value="DctM"/>
    <property type="match status" value="1"/>
</dbReference>
<feature type="transmembrane region" description="Helical" evidence="7">
    <location>
        <begin position="219"/>
        <end position="240"/>
    </location>
</feature>
<dbReference type="AlphaFoldDB" id="G0L4C7"/>
<keyword evidence="5 7" id="KW-1133">Transmembrane helix</keyword>
<feature type="transmembrane region" description="Helical" evidence="7">
    <location>
        <begin position="52"/>
        <end position="71"/>
    </location>
</feature>
<reference evidence="10" key="1">
    <citation type="submission" date="2009-07" db="EMBL/GenBank/DDBJ databases">
        <title>Complete genome sequence of Zobellia galactanivorans Dsij.</title>
        <authorList>
            <consortium name="Genoscope - CEA"/>
        </authorList>
    </citation>
    <scope>NUCLEOTIDE SEQUENCE [LARGE SCALE GENOMIC DNA]</scope>
    <source>
        <strain evidence="10">DSM 12802 / CCUG 47099 / CIP 106680 / NCIMB 13871 / Dsij</strain>
    </source>
</reference>
<proteinExistence type="predicted"/>
<dbReference type="NCBIfam" id="TIGR00786">
    <property type="entry name" value="dctM"/>
    <property type="match status" value="1"/>
</dbReference>
<dbReference type="STRING" id="63186.ZOBELLIA_1574"/>
<evidence type="ECO:0000256" key="7">
    <source>
        <dbReference type="SAM" id="Phobius"/>
    </source>
</evidence>
<keyword evidence="2" id="KW-1003">Cell membrane</keyword>
<dbReference type="PANTHER" id="PTHR33362">
    <property type="entry name" value="SIALIC ACID TRAP TRANSPORTER PERMEASE PROTEIN SIAT-RELATED"/>
    <property type="match status" value="1"/>
</dbReference>
<evidence type="ECO:0000313" key="9">
    <source>
        <dbReference type="EMBL" id="CAZ95629.1"/>
    </source>
</evidence>
<feature type="transmembrane region" description="Helical" evidence="7">
    <location>
        <begin position="246"/>
        <end position="261"/>
    </location>
</feature>
<feature type="domain" description="TRAP C4-dicarboxylate transport system permease DctM subunit" evidence="8">
    <location>
        <begin position="11"/>
        <end position="421"/>
    </location>
</feature>
<comment type="subcellular location">
    <subcellularLocation>
        <location evidence="1">Cell inner membrane</location>
        <topology evidence="1">Multi-pass membrane protein</topology>
    </subcellularLocation>
</comment>
<dbReference type="RefSeq" id="WP_013992938.1">
    <property type="nucleotide sequence ID" value="NC_015844.1"/>
</dbReference>
<feature type="transmembrane region" description="Helical" evidence="7">
    <location>
        <begin position="401"/>
        <end position="425"/>
    </location>
</feature>
<feature type="transmembrane region" description="Helical" evidence="7">
    <location>
        <begin position="173"/>
        <end position="198"/>
    </location>
</feature>
<organism evidence="9 10">
    <name type="scientific">Zobellia galactanivorans (strain DSM 12802 / CCUG 47099 / CIP 106680 / NCIMB 13871 / Dsij)</name>
    <dbReference type="NCBI Taxonomy" id="63186"/>
    <lineage>
        <taxon>Bacteria</taxon>
        <taxon>Pseudomonadati</taxon>
        <taxon>Bacteroidota</taxon>
        <taxon>Flavobacteriia</taxon>
        <taxon>Flavobacteriales</taxon>
        <taxon>Flavobacteriaceae</taxon>
        <taxon>Zobellia</taxon>
    </lineage>
</organism>
<keyword evidence="3" id="KW-0997">Cell inner membrane</keyword>
<evidence type="ECO:0000256" key="4">
    <source>
        <dbReference type="ARBA" id="ARBA00022692"/>
    </source>
</evidence>
<dbReference type="OrthoDB" id="9785600at2"/>
<dbReference type="InterPro" id="IPR010656">
    <property type="entry name" value="DctM"/>
</dbReference>